<dbReference type="AlphaFoldDB" id="A0A0W8E2Q0"/>
<dbReference type="EMBL" id="LNQE01001901">
    <property type="protein sequence ID" value="KUG02906.1"/>
    <property type="molecule type" value="Genomic_DNA"/>
</dbReference>
<protein>
    <submittedName>
        <fullName evidence="1">Uncharacterized protein</fullName>
    </submittedName>
</protein>
<sequence length="44" mass="5173">MDKICRVIFTWAAEFYCPAVKALMYKNNYINSKTASWIMLLLPN</sequence>
<accession>A0A0W8E2Q0</accession>
<gene>
    <name evidence="1" type="ORF">ASZ90_019680</name>
</gene>
<organism evidence="1">
    <name type="scientific">hydrocarbon metagenome</name>
    <dbReference type="NCBI Taxonomy" id="938273"/>
    <lineage>
        <taxon>unclassified sequences</taxon>
        <taxon>metagenomes</taxon>
        <taxon>ecological metagenomes</taxon>
    </lineage>
</organism>
<proteinExistence type="predicted"/>
<comment type="caution">
    <text evidence="1">The sequence shown here is derived from an EMBL/GenBank/DDBJ whole genome shotgun (WGS) entry which is preliminary data.</text>
</comment>
<name>A0A0W8E2Q0_9ZZZZ</name>
<reference evidence="1" key="1">
    <citation type="journal article" date="2015" name="Proc. Natl. Acad. Sci. U.S.A.">
        <title>Networks of energetic and metabolic interactions define dynamics in microbial communities.</title>
        <authorList>
            <person name="Embree M."/>
            <person name="Liu J.K."/>
            <person name="Al-Bassam M.M."/>
            <person name="Zengler K."/>
        </authorList>
    </citation>
    <scope>NUCLEOTIDE SEQUENCE</scope>
</reference>
<evidence type="ECO:0000313" key="1">
    <source>
        <dbReference type="EMBL" id="KUG02906.1"/>
    </source>
</evidence>